<feature type="domain" description="PPIase FKBP-type" evidence="8">
    <location>
        <begin position="252"/>
        <end position="338"/>
    </location>
</feature>
<sequence length="338" mass="36748">MSELAVWSLTIPADGEVAVSPANDIRLTNISFGEELPDANGRSVIKLNYIPVTALDEDEEEEEEVPEATTVLTALTAGKIEQTTINLVIKEGNDYSFFNTGKNPVYVTGNYIEDFDQAPSDDEDDSDDEDGYDLREVSSDVEMDPTELEGLDDSDASRFEEVEDIPEPKNAKASKRPRDSDVAEADAQKPPKDKKNKKLKAENGTAVPAEESFDKKEKKKEKKDKAPVTRELPGGLKLHDAKVGTGPEAKKGSRVSVRYIGKLENGSIFDKNTKGKPFQFVIGKGNVIKGWDEGIAGMRAGGERVLTVPPAMAYGKKGVSGIPANATLKFEVKLLEVA</sequence>
<comment type="similarity">
    <text evidence="2">Belongs to the FKBP-type PPIase family. FKBP3/4 subfamily.</text>
</comment>
<dbReference type="Proteomes" id="UP000307440">
    <property type="component" value="Unassembled WGS sequence"/>
</dbReference>
<evidence type="ECO:0000313" key="10">
    <source>
        <dbReference type="Proteomes" id="UP000307440"/>
    </source>
</evidence>
<keyword evidence="10" id="KW-1185">Reference proteome</keyword>
<dbReference type="InterPro" id="IPR023566">
    <property type="entry name" value="PPIase_Fpr3/Fpr4-like"/>
</dbReference>
<accession>A0A5C3L1A5</accession>
<comment type="catalytic activity">
    <reaction evidence="1 6">
        <text>[protein]-peptidylproline (omega=180) = [protein]-peptidylproline (omega=0)</text>
        <dbReference type="Rhea" id="RHEA:16237"/>
        <dbReference type="Rhea" id="RHEA-COMP:10747"/>
        <dbReference type="Rhea" id="RHEA-COMP:10748"/>
        <dbReference type="ChEBI" id="CHEBI:83833"/>
        <dbReference type="ChEBI" id="CHEBI:83834"/>
        <dbReference type="EC" id="5.2.1.8"/>
    </reaction>
</comment>
<keyword evidence="5 6" id="KW-0413">Isomerase</keyword>
<name>A0A5C3L1A5_COPMA</name>
<dbReference type="AlphaFoldDB" id="A0A5C3L1A5"/>
<dbReference type="GO" id="GO:0003755">
    <property type="term" value="F:peptidyl-prolyl cis-trans isomerase activity"/>
    <property type="evidence" value="ECO:0007669"/>
    <property type="project" value="UniProtKB-KW"/>
</dbReference>
<dbReference type="Gene3D" id="3.10.50.40">
    <property type="match status" value="1"/>
</dbReference>
<dbReference type="InterPro" id="IPR001179">
    <property type="entry name" value="PPIase_FKBP_dom"/>
</dbReference>
<dbReference type="FunFam" id="3.10.50.40:FF:000006">
    <property type="entry name" value="Peptidyl-prolyl cis-trans isomerase"/>
    <property type="match status" value="1"/>
</dbReference>
<feature type="region of interest" description="Disordered" evidence="7">
    <location>
        <begin position="115"/>
        <end position="251"/>
    </location>
</feature>
<evidence type="ECO:0000256" key="1">
    <source>
        <dbReference type="ARBA" id="ARBA00000971"/>
    </source>
</evidence>
<feature type="compositionally biased region" description="Acidic residues" evidence="7">
    <location>
        <begin position="115"/>
        <end position="131"/>
    </location>
</feature>
<dbReference type="SUPFAM" id="SSF54534">
    <property type="entry name" value="FKBP-like"/>
    <property type="match status" value="1"/>
</dbReference>
<dbReference type="EC" id="5.2.1.8" evidence="3 6"/>
<dbReference type="PIRSF" id="PIRSF001473">
    <property type="entry name" value="FK506-bp_FPR3"/>
    <property type="match status" value="1"/>
</dbReference>
<dbReference type="Pfam" id="PF00254">
    <property type="entry name" value="FKBP_C"/>
    <property type="match status" value="1"/>
</dbReference>
<evidence type="ECO:0000256" key="4">
    <source>
        <dbReference type="ARBA" id="ARBA00023110"/>
    </source>
</evidence>
<dbReference type="Pfam" id="PF17800">
    <property type="entry name" value="NPL"/>
    <property type="match status" value="1"/>
</dbReference>
<dbReference type="GO" id="GO:0005730">
    <property type="term" value="C:nucleolus"/>
    <property type="evidence" value="ECO:0007669"/>
    <property type="project" value="TreeGrafter"/>
</dbReference>
<evidence type="ECO:0000259" key="8">
    <source>
        <dbReference type="PROSITE" id="PS50059"/>
    </source>
</evidence>
<dbReference type="STRING" id="230819.A0A5C3L1A5"/>
<proteinExistence type="inferred from homology"/>
<evidence type="ECO:0000313" key="9">
    <source>
        <dbReference type="EMBL" id="TFK26485.1"/>
    </source>
</evidence>
<dbReference type="InterPro" id="IPR046357">
    <property type="entry name" value="PPIase_dom_sf"/>
</dbReference>
<feature type="compositionally biased region" description="Acidic residues" evidence="7">
    <location>
        <begin position="139"/>
        <end position="154"/>
    </location>
</feature>
<evidence type="ECO:0000256" key="6">
    <source>
        <dbReference type="PROSITE-ProRule" id="PRU00277"/>
    </source>
</evidence>
<dbReference type="InterPro" id="IPR041232">
    <property type="entry name" value="NPL"/>
</dbReference>
<dbReference type="PANTHER" id="PTHR43811">
    <property type="entry name" value="FKBP-TYPE PEPTIDYL-PROLYL CIS-TRANS ISOMERASE FKPA"/>
    <property type="match status" value="1"/>
</dbReference>
<dbReference type="OrthoDB" id="77911at2759"/>
<protein>
    <recommendedName>
        <fullName evidence="3 6">peptidylprolyl isomerase</fullName>
        <ecNumber evidence="3 6">5.2.1.8</ecNumber>
    </recommendedName>
</protein>
<evidence type="ECO:0000256" key="2">
    <source>
        <dbReference type="ARBA" id="ARBA00007838"/>
    </source>
</evidence>
<dbReference type="PROSITE" id="PS50059">
    <property type="entry name" value="FKBP_PPIASE"/>
    <property type="match status" value="1"/>
</dbReference>
<dbReference type="PANTHER" id="PTHR43811:SF19">
    <property type="entry name" value="39 KDA FK506-BINDING NUCLEAR PROTEIN"/>
    <property type="match status" value="1"/>
</dbReference>
<dbReference type="EMBL" id="ML210174">
    <property type="protein sequence ID" value="TFK26485.1"/>
    <property type="molecule type" value="Genomic_DNA"/>
</dbReference>
<dbReference type="Gene3D" id="2.60.120.340">
    <property type="entry name" value="Nucleoplasmin core domain"/>
    <property type="match status" value="1"/>
</dbReference>
<evidence type="ECO:0000256" key="3">
    <source>
        <dbReference type="ARBA" id="ARBA00013194"/>
    </source>
</evidence>
<gene>
    <name evidence="9" type="ORF">FA15DRAFT_667366</name>
</gene>
<evidence type="ECO:0000256" key="7">
    <source>
        <dbReference type="SAM" id="MobiDB-lite"/>
    </source>
</evidence>
<keyword evidence="4 6" id="KW-0697">Rotamase</keyword>
<dbReference type="GO" id="GO:0000785">
    <property type="term" value="C:chromatin"/>
    <property type="evidence" value="ECO:0007669"/>
    <property type="project" value="TreeGrafter"/>
</dbReference>
<reference evidence="9 10" key="1">
    <citation type="journal article" date="2019" name="Nat. Ecol. Evol.">
        <title>Megaphylogeny resolves global patterns of mushroom evolution.</title>
        <authorList>
            <person name="Varga T."/>
            <person name="Krizsan K."/>
            <person name="Foldi C."/>
            <person name="Dima B."/>
            <person name="Sanchez-Garcia M."/>
            <person name="Sanchez-Ramirez S."/>
            <person name="Szollosi G.J."/>
            <person name="Szarkandi J.G."/>
            <person name="Papp V."/>
            <person name="Albert L."/>
            <person name="Andreopoulos W."/>
            <person name="Angelini C."/>
            <person name="Antonin V."/>
            <person name="Barry K.W."/>
            <person name="Bougher N.L."/>
            <person name="Buchanan P."/>
            <person name="Buyck B."/>
            <person name="Bense V."/>
            <person name="Catcheside P."/>
            <person name="Chovatia M."/>
            <person name="Cooper J."/>
            <person name="Damon W."/>
            <person name="Desjardin D."/>
            <person name="Finy P."/>
            <person name="Geml J."/>
            <person name="Haridas S."/>
            <person name="Hughes K."/>
            <person name="Justo A."/>
            <person name="Karasinski D."/>
            <person name="Kautmanova I."/>
            <person name="Kiss B."/>
            <person name="Kocsube S."/>
            <person name="Kotiranta H."/>
            <person name="LaButti K.M."/>
            <person name="Lechner B.E."/>
            <person name="Liimatainen K."/>
            <person name="Lipzen A."/>
            <person name="Lukacs Z."/>
            <person name="Mihaltcheva S."/>
            <person name="Morgado L.N."/>
            <person name="Niskanen T."/>
            <person name="Noordeloos M.E."/>
            <person name="Ohm R.A."/>
            <person name="Ortiz-Santana B."/>
            <person name="Ovrebo C."/>
            <person name="Racz N."/>
            <person name="Riley R."/>
            <person name="Savchenko A."/>
            <person name="Shiryaev A."/>
            <person name="Soop K."/>
            <person name="Spirin V."/>
            <person name="Szebenyi C."/>
            <person name="Tomsovsky M."/>
            <person name="Tulloss R.E."/>
            <person name="Uehling J."/>
            <person name="Grigoriev I.V."/>
            <person name="Vagvolgyi C."/>
            <person name="Papp T."/>
            <person name="Martin F.M."/>
            <person name="Miettinen O."/>
            <person name="Hibbett D.S."/>
            <person name="Nagy L.G."/>
        </authorList>
    </citation>
    <scope>NUCLEOTIDE SEQUENCE [LARGE SCALE GENOMIC DNA]</scope>
    <source>
        <strain evidence="9 10">CBS 121175</strain>
    </source>
</reference>
<feature type="compositionally biased region" description="Basic and acidic residues" evidence="7">
    <location>
        <begin position="155"/>
        <end position="193"/>
    </location>
</feature>
<evidence type="ECO:0000256" key="5">
    <source>
        <dbReference type="ARBA" id="ARBA00023235"/>
    </source>
</evidence>
<organism evidence="9 10">
    <name type="scientific">Coprinopsis marcescibilis</name>
    <name type="common">Agaric fungus</name>
    <name type="synonym">Psathyrella marcescibilis</name>
    <dbReference type="NCBI Taxonomy" id="230819"/>
    <lineage>
        <taxon>Eukaryota</taxon>
        <taxon>Fungi</taxon>
        <taxon>Dikarya</taxon>
        <taxon>Basidiomycota</taxon>
        <taxon>Agaricomycotina</taxon>
        <taxon>Agaricomycetes</taxon>
        <taxon>Agaricomycetidae</taxon>
        <taxon>Agaricales</taxon>
        <taxon>Agaricineae</taxon>
        <taxon>Psathyrellaceae</taxon>
        <taxon>Coprinopsis</taxon>
    </lineage>
</organism>